<proteinExistence type="predicted"/>
<feature type="transmembrane region" description="Helical" evidence="6">
    <location>
        <begin position="461"/>
        <end position="483"/>
    </location>
</feature>
<evidence type="ECO:0000256" key="6">
    <source>
        <dbReference type="SAM" id="Phobius"/>
    </source>
</evidence>
<keyword evidence="2 6" id="KW-0812">Transmembrane</keyword>
<protein>
    <submittedName>
        <fullName evidence="9">Uncharacterized protein</fullName>
    </submittedName>
</protein>
<dbReference type="InterPro" id="IPR056555">
    <property type="entry name" value="NFD4_C"/>
</dbReference>
<dbReference type="Pfam" id="PF06813">
    <property type="entry name" value="Nodulin-like"/>
    <property type="match status" value="1"/>
</dbReference>
<feature type="transmembrane region" description="Helical" evidence="6">
    <location>
        <begin position="107"/>
        <end position="127"/>
    </location>
</feature>
<dbReference type="CDD" id="cd17354">
    <property type="entry name" value="MFS_Mch1p_like"/>
    <property type="match status" value="1"/>
</dbReference>
<dbReference type="PANTHER" id="PTHR21576:SF44">
    <property type="entry name" value="MAJOR FACILITATOR SUPERFAMILY PROTEIN"/>
    <property type="match status" value="1"/>
</dbReference>
<feature type="transmembrane region" description="Helical" evidence="6">
    <location>
        <begin position="174"/>
        <end position="194"/>
    </location>
</feature>
<feature type="transmembrane region" description="Helical" evidence="6">
    <location>
        <begin position="436"/>
        <end position="455"/>
    </location>
</feature>
<comment type="subcellular location">
    <subcellularLocation>
        <location evidence="1">Membrane</location>
        <topology evidence="1">Multi-pass membrane protein</topology>
    </subcellularLocation>
</comment>
<feature type="transmembrane region" description="Helical" evidence="6">
    <location>
        <begin position="562"/>
        <end position="584"/>
    </location>
</feature>
<sequence>MVRVHEKVKEFVRHRWVVFVCAMWDMSFAGTSYMFGSISPVIKSSMGFNQKQVAFLSVAKDLGDNVGLLAGKFSQLYPISTLILIGVFQNVLGYGLVWLVVTHRLPALPLWLLCILIFVGQNGSTYYNTAALVSSVQSFPESRGHVVGILKGFVGLSGAIWTQIIAMMNLPDQASLIFIIAVGPAMVSLALIFIIKPVHTYQQSRASDESGFMFIYSICLLLAAYMTGVLLLENMLHLDQTIISMFALILIILILLPITVPILLVFFSGPQSADQEALLEPPLLQATKSKNVIGESSSTARVTKHVENEKSIPPNLEVLPLSEGPRDMFQIQARLWQALTNALRKIKLKNGPRRGEDFTLSQAMAQADFWVMFFSLVMGAGSGLTIINNMGQICQSLGDNNVNVYVSVISISNFLGRVGGGYFSEVIVRNFGYPRLIALAVIQAMMSLGLFYYVVGLVGQVYVVGILNGFGYGAHWSIALAAASELFGVKNFGTLYNFLTMASPAGSLFLSGFVASTIYDYYAEQQSKHRMMQTFEASNLAISYHVIANNSEVLLCEGNICFSLTCGILALVCLFAASLSLVIAHRTRRFYAQLYEESRRGPNYASHLAEKKTLPRAGAEKRRERSKLRRRARLVLPEEDDRREKGADRSYHVDRIDDQSEARMQKKRRIVR</sequence>
<evidence type="ECO:0000259" key="7">
    <source>
        <dbReference type="Pfam" id="PF06813"/>
    </source>
</evidence>
<dbReference type="InterPro" id="IPR036259">
    <property type="entry name" value="MFS_trans_sf"/>
</dbReference>
<dbReference type="AlphaFoldDB" id="A0A0L9UCX5"/>
<feature type="domain" description="Nodulin-like" evidence="7">
    <location>
        <begin position="15"/>
        <end position="262"/>
    </location>
</feature>
<feature type="transmembrane region" description="Helical" evidence="6">
    <location>
        <begin position="495"/>
        <end position="519"/>
    </location>
</feature>
<feature type="compositionally biased region" description="Basic and acidic residues" evidence="5">
    <location>
        <begin position="640"/>
        <end position="664"/>
    </location>
</feature>
<feature type="transmembrane region" description="Helical" evidence="6">
    <location>
        <begin position="214"/>
        <end position="236"/>
    </location>
</feature>
<evidence type="ECO:0000256" key="3">
    <source>
        <dbReference type="ARBA" id="ARBA00022989"/>
    </source>
</evidence>
<evidence type="ECO:0000256" key="1">
    <source>
        <dbReference type="ARBA" id="ARBA00004141"/>
    </source>
</evidence>
<feature type="domain" description="NFD4 C-terminal" evidence="8">
    <location>
        <begin position="364"/>
        <end position="536"/>
    </location>
</feature>
<dbReference type="PANTHER" id="PTHR21576">
    <property type="entry name" value="UNCHARACTERIZED NODULIN-LIKE PROTEIN"/>
    <property type="match status" value="1"/>
</dbReference>
<feature type="transmembrane region" description="Helical" evidence="6">
    <location>
        <begin position="16"/>
        <end position="36"/>
    </location>
</feature>
<name>A0A0L9UCX5_PHAAN</name>
<feature type="transmembrane region" description="Helical" evidence="6">
    <location>
        <begin position="82"/>
        <end position="101"/>
    </location>
</feature>
<dbReference type="GO" id="GO:0016020">
    <property type="term" value="C:membrane"/>
    <property type="evidence" value="ECO:0007669"/>
    <property type="project" value="UniProtKB-SubCell"/>
</dbReference>
<feature type="transmembrane region" description="Helical" evidence="6">
    <location>
        <begin position="242"/>
        <end position="267"/>
    </location>
</feature>
<dbReference type="Pfam" id="PF23262">
    <property type="entry name" value="NFD4_C"/>
    <property type="match status" value="1"/>
</dbReference>
<dbReference type="Gene3D" id="1.20.1250.20">
    <property type="entry name" value="MFS general substrate transporter like domains"/>
    <property type="match status" value="2"/>
</dbReference>
<evidence type="ECO:0000256" key="4">
    <source>
        <dbReference type="ARBA" id="ARBA00023136"/>
    </source>
</evidence>
<feature type="region of interest" description="Disordered" evidence="5">
    <location>
        <begin position="634"/>
        <end position="672"/>
    </location>
</feature>
<evidence type="ECO:0000256" key="5">
    <source>
        <dbReference type="SAM" id="MobiDB-lite"/>
    </source>
</evidence>
<dbReference type="EMBL" id="CM003374">
    <property type="protein sequence ID" value="KOM40608.1"/>
    <property type="molecule type" value="Genomic_DNA"/>
</dbReference>
<feature type="transmembrane region" description="Helical" evidence="6">
    <location>
        <begin position="369"/>
        <end position="390"/>
    </location>
</feature>
<keyword evidence="4 6" id="KW-0472">Membrane</keyword>
<accession>A0A0L9UCX5</accession>
<dbReference type="Gramene" id="KOM40608">
    <property type="protein sequence ID" value="KOM40608"/>
    <property type="gene ID" value="LR48_Vigan04g080600"/>
</dbReference>
<feature type="transmembrane region" description="Helical" evidence="6">
    <location>
        <begin position="148"/>
        <end position="168"/>
    </location>
</feature>
<dbReference type="OMA" id="NFGYPRL"/>
<evidence type="ECO:0000259" key="8">
    <source>
        <dbReference type="Pfam" id="PF23262"/>
    </source>
</evidence>
<organism evidence="9 10">
    <name type="scientific">Phaseolus angularis</name>
    <name type="common">Azuki bean</name>
    <name type="synonym">Vigna angularis</name>
    <dbReference type="NCBI Taxonomy" id="3914"/>
    <lineage>
        <taxon>Eukaryota</taxon>
        <taxon>Viridiplantae</taxon>
        <taxon>Streptophyta</taxon>
        <taxon>Embryophyta</taxon>
        <taxon>Tracheophyta</taxon>
        <taxon>Spermatophyta</taxon>
        <taxon>Magnoliopsida</taxon>
        <taxon>eudicotyledons</taxon>
        <taxon>Gunneridae</taxon>
        <taxon>Pentapetalae</taxon>
        <taxon>rosids</taxon>
        <taxon>fabids</taxon>
        <taxon>Fabales</taxon>
        <taxon>Fabaceae</taxon>
        <taxon>Papilionoideae</taxon>
        <taxon>50 kb inversion clade</taxon>
        <taxon>NPAAA clade</taxon>
        <taxon>indigoferoid/millettioid clade</taxon>
        <taxon>Phaseoleae</taxon>
        <taxon>Vigna</taxon>
    </lineage>
</organism>
<dbReference type="InterPro" id="IPR010658">
    <property type="entry name" value="Nodulin-like"/>
</dbReference>
<keyword evidence="3 6" id="KW-1133">Transmembrane helix</keyword>
<gene>
    <name evidence="9" type="ORF">LR48_Vigan04g080600</name>
</gene>
<dbReference type="SUPFAM" id="SSF103473">
    <property type="entry name" value="MFS general substrate transporter"/>
    <property type="match status" value="1"/>
</dbReference>
<evidence type="ECO:0000313" key="10">
    <source>
        <dbReference type="Proteomes" id="UP000053144"/>
    </source>
</evidence>
<evidence type="ECO:0000256" key="2">
    <source>
        <dbReference type="ARBA" id="ARBA00022692"/>
    </source>
</evidence>
<reference evidence="10" key="1">
    <citation type="journal article" date="2015" name="Proc. Natl. Acad. Sci. U.S.A.">
        <title>Genome sequencing of adzuki bean (Vigna angularis) provides insight into high starch and low fat accumulation and domestication.</title>
        <authorList>
            <person name="Yang K."/>
            <person name="Tian Z."/>
            <person name="Chen C."/>
            <person name="Luo L."/>
            <person name="Zhao B."/>
            <person name="Wang Z."/>
            <person name="Yu L."/>
            <person name="Li Y."/>
            <person name="Sun Y."/>
            <person name="Li W."/>
            <person name="Chen Y."/>
            <person name="Li Y."/>
            <person name="Zhang Y."/>
            <person name="Ai D."/>
            <person name="Zhao J."/>
            <person name="Shang C."/>
            <person name="Ma Y."/>
            <person name="Wu B."/>
            <person name="Wang M."/>
            <person name="Gao L."/>
            <person name="Sun D."/>
            <person name="Zhang P."/>
            <person name="Guo F."/>
            <person name="Wang W."/>
            <person name="Li Y."/>
            <person name="Wang J."/>
            <person name="Varshney R.K."/>
            <person name="Wang J."/>
            <person name="Ling H.Q."/>
            <person name="Wan P."/>
        </authorList>
    </citation>
    <scope>NUCLEOTIDE SEQUENCE</scope>
    <source>
        <strain evidence="10">cv. Jingnong 6</strain>
    </source>
</reference>
<evidence type="ECO:0000313" key="9">
    <source>
        <dbReference type="EMBL" id="KOM40608.1"/>
    </source>
</evidence>
<dbReference type="Proteomes" id="UP000053144">
    <property type="component" value="Chromosome 4"/>
</dbReference>